<evidence type="ECO:0000259" key="1">
    <source>
        <dbReference type="PROSITE" id="PS51186"/>
    </source>
</evidence>
<dbReference type="SUPFAM" id="SSF55729">
    <property type="entry name" value="Acyl-CoA N-acyltransferases (Nat)"/>
    <property type="match status" value="1"/>
</dbReference>
<reference evidence="2" key="1">
    <citation type="submission" date="2023-07" db="EMBL/GenBank/DDBJ databases">
        <title>Sequencing the genomes of 1000 actinobacteria strains.</title>
        <authorList>
            <person name="Klenk H.-P."/>
        </authorList>
    </citation>
    <scope>NUCLEOTIDE SEQUENCE</scope>
    <source>
        <strain evidence="2">DSM 107476</strain>
    </source>
</reference>
<dbReference type="InterPro" id="IPR000182">
    <property type="entry name" value="GNAT_dom"/>
</dbReference>
<dbReference type="InterPro" id="IPR016181">
    <property type="entry name" value="Acyl_CoA_acyltransferase"/>
</dbReference>
<accession>A0ABU1ZYB4</accession>
<name>A0ABU1ZYB4_9CORY</name>
<proteinExistence type="predicted"/>
<evidence type="ECO:0000313" key="2">
    <source>
        <dbReference type="EMBL" id="MDR7329750.1"/>
    </source>
</evidence>
<dbReference type="CDD" id="cd04301">
    <property type="entry name" value="NAT_SF"/>
    <property type="match status" value="1"/>
</dbReference>
<keyword evidence="3" id="KW-1185">Reference proteome</keyword>
<evidence type="ECO:0000313" key="3">
    <source>
        <dbReference type="Proteomes" id="UP001180840"/>
    </source>
</evidence>
<feature type="domain" description="N-acetyltransferase" evidence="1">
    <location>
        <begin position="6"/>
        <end position="185"/>
    </location>
</feature>
<dbReference type="Gene3D" id="3.40.630.30">
    <property type="match status" value="1"/>
</dbReference>
<gene>
    <name evidence="2" type="ORF">J2S39_001426</name>
</gene>
<dbReference type="EMBL" id="JAVDXZ010000001">
    <property type="protein sequence ID" value="MDR7329750.1"/>
    <property type="molecule type" value="Genomic_DNA"/>
</dbReference>
<sequence>MKDVNVSIRRLSPSEFALLAPRLVDIYISAMGYDPAVHGQRLRAWRHDLIRPGFTGIIATTPNEVIGVAYGFLGTRETWWDRQVRRGVSVASSTNEADELMRDYFEVAEIHVSPAAQGMGIGRKLLTELLWNIPARTALLSTPEVDNEANNAFGLYRSMGFTDVLRHFYFDGDDRRFAVLGRPLPLEFPTAG</sequence>
<dbReference type="Proteomes" id="UP001180840">
    <property type="component" value="Unassembled WGS sequence"/>
</dbReference>
<dbReference type="Pfam" id="PF13508">
    <property type="entry name" value="Acetyltransf_7"/>
    <property type="match status" value="1"/>
</dbReference>
<comment type="caution">
    <text evidence="2">The sequence shown here is derived from an EMBL/GenBank/DDBJ whole genome shotgun (WGS) entry which is preliminary data.</text>
</comment>
<dbReference type="PROSITE" id="PS51186">
    <property type="entry name" value="GNAT"/>
    <property type="match status" value="1"/>
</dbReference>
<protein>
    <submittedName>
        <fullName evidence="2">Ribosomal protein S18 acetylase RimI-like enzyme</fullName>
    </submittedName>
</protein>
<organism evidence="2 3">
    <name type="scientific">Corynebacterium guangdongense</name>
    <dbReference type="NCBI Taxonomy" id="1783348"/>
    <lineage>
        <taxon>Bacteria</taxon>
        <taxon>Bacillati</taxon>
        <taxon>Actinomycetota</taxon>
        <taxon>Actinomycetes</taxon>
        <taxon>Mycobacteriales</taxon>
        <taxon>Corynebacteriaceae</taxon>
        <taxon>Corynebacterium</taxon>
    </lineage>
</organism>